<evidence type="ECO:0000313" key="1">
    <source>
        <dbReference type="EMBL" id="MCI2286184.1"/>
    </source>
</evidence>
<dbReference type="Proteomes" id="UP001139646">
    <property type="component" value="Unassembled WGS sequence"/>
</dbReference>
<organism evidence="1 2">
    <name type="scientific">Colwellia maritima</name>
    <dbReference type="NCBI Taxonomy" id="2912588"/>
    <lineage>
        <taxon>Bacteria</taxon>
        <taxon>Pseudomonadati</taxon>
        <taxon>Pseudomonadota</taxon>
        <taxon>Gammaproteobacteria</taxon>
        <taxon>Alteromonadales</taxon>
        <taxon>Colwelliaceae</taxon>
        <taxon>Colwellia</taxon>
    </lineage>
</organism>
<accession>A0ABS9X7K1</accession>
<dbReference type="RefSeq" id="WP_242289476.1">
    <property type="nucleotide sequence ID" value="NZ_JAKKSL010000007.1"/>
</dbReference>
<gene>
    <name evidence="1" type="ORF">L3081_25560</name>
</gene>
<name>A0ABS9X7K1_9GAMM</name>
<dbReference type="EMBL" id="JAKKSL010000007">
    <property type="protein sequence ID" value="MCI2286184.1"/>
    <property type="molecule type" value="Genomic_DNA"/>
</dbReference>
<sequence>MTEKTVNNETQTSYSLTKAQARTVFNALNNLSGVVDKQLKENAAAEGKWDNYLENQRRSLIERRDEVSQLKKLFDKR</sequence>
<protein>
    <submittedName>
        <fullName evidence="1">Uncharacterized protein</fullName>
    </submittedName>
</protein>
<proteinExistence type="predicted"/>
<comment type="caution">
    <text evidence="1">The sequence shown here is derived from an EMBL/GenBank/DDBJ whole genome shotgun (WGS) entry which is preliminary data.</text>
</comment>
<keyword evidence="2" id="KW-1185">Reference proteome</keyword>
<reference evidence="1" key="1">
    <citation type="submission" date="2022-01" db="EMBL/GenBank/DDBJ databases">
        <title>Colwellia maritima, isolated from seawater.</title>
        <authorList>
            <person name="Kristyanto S."/>
            <person name="Jung J."/>
            <person name="Jeon C.O."/>
        </authorList>
    </citation>
    <scope>NUCLEOTIDE SEQUENCE</scope>
    <source>
        <strain evidence="1">MSW7</strain>
    </source>
</reference>
<evidence type="ECO:0000313" key="2">
    <source>
        <dbReference type="Proteomes" id="UP001139646"/>
    </source>
</evidence>